<evidence type="ECO:0000313" key="1">
    <source>
        <dbReference type="EMBL" id="MFD2582373.1"/>
    </source>
</evidence>
<keyword evidence="2" id="KW-1185">Reference proteome</keyword>
<accession>A0ABW5MI08</accession>
<evidence type="ECO:0000313" key="2">
    <source>
        <dbReference type="Proteomes" id="UP001597461"/>
    </source>
</evidence>
<dbReference type="Proteomes" id="UP001597461">
    <property type="component" value="Unassembled WGS sequence"/>
</dbReference>
<dbReference type="RefSeq" id="WP_379077196.1">
    <property type="nucleotide sequence ID" value="NZ_JBHULL010000007.1"/>
</dbReference>
<protein>
    <submittedName>
        <fullName evidence="1">Uncharacterized protein</fullName>
    </submittedName>
</protein>
<sequence length="51" mass="6043">MKNKKLPGHTDQEELPFTFNRRQISEKNIEKHWLRIASRITGAVLPKEISR</sequence>
<reference evidence="2" key="1">
    <citation type="journal article" date="2019" name="Int. J. Syst. Evol. Microbiol.">
        <title>The Global Catalogue of Microorganisms (GCM) 10K type strain sequencing project: providing services to taxonomists for standard genome sequencing and annotation.</title>
        <authorList>
            <consortium name="The Broad Institute Genomics Platform"/>
            <consortium name="The Broad Institute Genome Sequencing Center for Infectious Disease"/>
            <person name="Wu L."/>
            <person name="Ma J."/>
        </authorList>
    </citation>
    <scope>NUCLEOTIDE SEQUENCE [LARGE SCALE GENOMIC DNA]</scope>
    <source>
        <strain evidence="2">KCTC 42866</strain>
    </source>
</reference>
<comment type="caution">
    <text evidence="1">The sequence shown here is derived from an EMBL/GenBank/DDBJ whole genome shotgun (WGS) entry which is preliminary data.</text>
</comment>
<name>A0ABW5MI08_9SPHI</name>
<organism evidence="1 2">
    <name type="scientific">Pedobacter vanadiisoli</name>
    <dbReference type="NCBI Taxonomy" id="1761975"/>
    <lineage>
        <taxon>Bacteria</taxon>
        <taxon>Pseudomonadati</taxon>
        <taxon>Bacteroidota</taxon>
        <taxon>Sphingobacteriia</taxon>
        <taxon>Sphingobacteriales</taxon>
        <taxon>Sphingobacteriaceae</taxon>
        <taxon>Pedobacter</taxon>
    </lineage>
</organism>
<proteinExistence type="predicted"/>
<dbReference type="EMBL" id="JBHULL010000007">
    <property type="protein sequence ID" value="MFD2582373.1"/>
    <property type="molecule type" value="Genomic_DNA"/>
</dbReference>
<gene>
    <name evidence="1" type="ORF">ACFSR6_07730</name>
</gene>